<dbReference type="PANTHER" id="PTHR19422:SF123">
    <property type="entry name" value="RT1 CLASS I, LOCUS CE15"/>
    <property type="match status" value="1"/>
</dbReference>
<keyword evidence="6" id="KW-1185">Reference proteome</keyword>
<accession>A0A7L3M2J2</accession>
<evidence type="ECO:0000313" key="6">
    <source>
        <dbReference type="Proteomes" id="UP000558460"/>
    </source>
</evidence>
<dbReference type="CDD" id="cd07557">
    <property type="entry name" value="trimeric_dUTPase"/>
    <property type="match status" value="1"/>
</dbReference>
<proteinExistence type="predicted"/>
<dbReference type="InterPro" id="IPR051592">
    <property type="entry name" value="HERV-K_Pro_peptidase_A2"/>
</dbReference>
<feature type="domain" description="dUTPase-like" evidence="4">
    <location>
        <begin position="2"/>
        <end position="118"/>
    </location>
</feature>
<evidence type="ECO:0000256" key="1">
    <source>
        <dbReference type="ARBA" id="ARBA00022670"/>
    </source>
</evidence>
<evidence type="ECO:0000256" key="2">
    <source>
        <dbReference type="ARBA" id="ARBA00022750"/>
    </source>
</evidence>
<reference evidence="5 6" key="1">
    <citation type="submission" date="2019-09" db="EMBL/GenBank/DDBJ databases">
        <title>Bird 10,000 Genomes (B10K) Project - Family phase.</title>
        <authorList>
            <person name="Zhang G."/>
        </authorList>
    </citation>
    <scope>NUCLEOTIDE SEQUENCE [LARGE SCALE GENOMIC DNA]</scope>
    <source>
        <strain evidence="5">B10K-DU-029-69</strain>
        <tissue evidence="5">Muscle</tissue>
    </source>
</reference>
<dbReference type="AlphaFoldDB" id="A0A7L3M2J2"/>
<dbReference type="InterPro" id="IPR033704">
    <property type="entry name" value="dUTPase_trimeric"/>
</dbReference>
<sequence length="120" mass="12455">RGSLGLDLATAIDVTLIDNRPQKVATGIKGPVVVDGQPHGALLLGCSSSGLQGLFILPGVIDCDFTGEICIIVQTNFPPVHIPKGSRIAQLVPLQQLTQRMTTDSTQFRGSSGFGSTGGL</sequence>
<dbReference type="Pfam" id="PF00692">
    <property type="entry name" value="dUTPase"/>
    <property type="match status" value="1"/>
</dbReference>
<evidence type="ECO:0000256" key="3">
    <source>
        <dbReference type="ARBA" id="ARBA00022801"/>
    </source>
</evidence>
<feature type="non-terminal residue" evidence="5">
    <location>
        <position position="1"/>
    </location>
</feature>
<keyword evidence="1" id="KW-0645">Protease</keyword>
<organism evidence="5 6">
    <name type="scientific">Horornis vulcanius</name>
    <dbReference type="NCBI Taxonomy" id="2585811"/>
    <lineage>
        <taxon>Eukaryota</taxon>
        <taxon>Metazoa</taxon>
        <taxon>Chordata</taxon>
        <taxon>Craniata</taxon>
        <taxon>Vertebrata</taxon>
        <taxon>Euteleostomi</taxon>
        <taxon>Archelosauria</taxon>
        <taxon>Archosauria</taxon>
        <taxon>Dinosauria</taxon>
        <taxon>Saurischia</taxon>
        <taxon>Theropoda</taxon>
        <taxon>Coelurosauria</taxon>
        <taxon>Aves</taxon>
        <taxon>Neognathae</taxon>
        <taxon>Neoaves</taxon>
        <taxon>Telluraves</taxon>
        <taxon>Australaves</taxon>
        <taxon>Passeriformes</taxon>
        <taxon>Sylvioidea</taxon>
        <taxon>Scotocercidae</taxon>
        <taxon>Horornis</taxon>
    </lineage>
</organism>
<dbReference type="InterPro" id="IPR029054">
    <property type="entry name" value="dUTPase-like"/>
</dbReference>
<dbReference type="EMBL" id="VZUA01003210">
    <property type="protein sequence ID" value="NXU60322.1"/>
    <property type="molecule type" value="Genomic_DNA"/>
</dbReference>
<dbReference type="OrthoDB" id="9900537at2759"/>
<dbReference type="InterPro" id="IPR036157">
    <property type="entry name" value="dUTPase-like_sf"/>
</dbReference>
<name>A0A7L3M2J2_9PASS</name>
<dbReference type="GO" id="GO:0006508">
    <property type="term" value="P:proteolysis"/>
    <property type="evidence" value="ECO:0007669"/>
    <property type="project" value="UniProtKB-KW"/>
</dbReference>
<dbReference type="Gene3D" id="2.70.40.10">
    <property type="match status" value="1"/>
</dbReference>
<dbReference type="Proteomes" id="UP000558460">
    <property type="component" value="Unassembled WGS sequence"/>
</dbReference>
<feature type="non-terminal residue" evidence="5">
    <location>
        <position position="120"/>
    </location>
</feature>
<dbReference type="SUPFAM" id="SSF51283">
    <property type="entry name" value="dUTPase-like"/>
    <property type="match status" value="1"/>
</dbReference>
<gene>
    <name evidence="5" type="primary">Ervk9_0</name>
    <name evidence="5" type="ORF">HORVUL_R08862</name>
</gene>
<dbReference type="PANTHER" id="PTHR19422">
    <property type="entry name" value="GAG RETROVIRAL POLYPROTEIN"/>
    <property type="match status" value="1"/>
</dbReference>
<dbReference type="GO" id="GO:0004190">
    <property type="term" value="F:aspartic-type endopeptidase activity"/>
    <property type="evidence" value="ECO:0007669"/>
    <property type="project" value="UniProtKB-KW"/>
</dbReference>
<protein>
    <submittedName>
        <fullName evidence="5">POK9 protein</fullName>
    </submittedName>
</protein>
<evidence type="ECO:0000259" key="4">
    <source>
        <dbReference type="Pfam" id="PF00692"/>
    </source>
</evidence>
<keyword evidence="3" id="KW-0378">Hydrolase</keyword>
<evidence type="ECO:0000313" key="5">
    <source>
        <dbReference type="EMBL" id="NXU60322.1"/>
    </source>
</evidence>
<comment type="caution">
    <text evidence="5">The sequence shown here is derived from an EMBL/GenBank/DDBJ whole genome shotgun (WGS) entry which is preliminary data.</text>
</comment>
<keyword evidence="2" id="KW-0064">Aspartyl protease</keyword>